<accession>A0ABS4KNF9</accession>
<dbReference type="InterPro" id="IPR050515">
    <property type="entry name" value="Beta-lactam/transpept"/>
</dbReference>
<dbReference type="EMBL" id="JAGGLM010000001">
    <property type="protein sequence ID" value="MBP2031573.1"/>
    <property type="molecule type" value="Genomic_DNA"/>
</dbReference>
<evidence type="ECO:0000256" key="3">
    <source>
        <dbReference type="SAM" id="Phobius"/>
    </source>
</evidence>
<keyword evidence="3" id="KW-1133">Transmembrane helix</keyword>
<keyword evidence="2 3" id="KW-0472">Membrane</keyword>
<protein>
    <submittedName>
        <fullName evidence="5">Cell division protein FtsI/penicillin-binding protein 2</fullName>
    </submittedName>
</protein>
<comment type="subcellular location">
    <subcellularLocation>
        <location evidence="1">Membrane</location>
    </subcellularLocation>
</comment>
<keyword evidence="5" id="KW-0131">Cell cycle</keyword>
<dbReference type="SUPFAM" id="SSF56601">
    <property type="entry name" value="beta-lactamase/transpeptidase-like"/>
    <property type="match status" value="1"/>
</dbReference>
<evidence type="ECO:0000259" key="4">
    <source>
        <dbReference type="Pfam" id="PF00905"/>
    </source>
</evidence>
<dbReference type="GO" id="GO:0051301">
    <property type="term" value="P:cell division"/>
    <property type="evidence" value="ECO:0007669"/>
    <property type="project" value="UniProtKB-KW"/>
</dbReference>
<dbReference type="InterPro" id="IPR001460">
    <property type="entry name" value="PCN-bd_Tpept"/>
</dbReference>
<sequence>MFEIDRNIIKKRQYFIVSIFIIVFFALGFKVFKVQHSEYNKLSVMADSQYSYTENTTDANFILFDSDGNKLLNYNKKYYAVICPDIFVRDNENIKSENILTLVYALRNYNKDYDISKIGTLKTSQKLYYEIDGATYNKLKKLKGIKGFYTYEYTPVDKTGVWKIENLLMNKNRTKDNSSKSKDSIEMQLYDKTKNNQKPEVVFEKDVDNNIIGETKKIEKNNVNVRLTLNKNMEDSIKNILNNYENKNFSQIGVVLMEADTGNIRAIVQKDDNKPNVNIGVSTSHGFFPGSIFKTIVEEAGIDENKISPEDKFTCNGSYEKKDDSHHGTLNSSEALAISCNDIFSQIGKKVGFESFYKNAANNGLFKKVLGFDEEKNGMFEVDKPNTSDGSLGLASIGQNLRITPIEAISIPNTVINSGVYVQPHIIDAYVDNDNKVIKKVDYKSSQILKESTASEMKNQMINVVKNGTAKSAYIDNVEIGGKTGSTQRMEASGKDNSVQEHSDGWFVGFFNLGGKNYSMVVFVQDINKDKESGGNTAVPIFREIVSNLKQTLEKN</sequence>
<evidence type="ECO:0000313" key="6">
    <source>
        <dbReference type="Proteomes" id="UP001519307"/>
    </source>
</evidence>
<dbReference type="Proteomes" id="UP001519307">
    <property type="component" value="Unassembled WGS sequence"/>
</dbReference>
<reference evidence="5 6" key="1">
    <citation type="submission" date="2021-03" db="EMBL/GenBank/DDBJ databases">
        <title>Genomic Encyclopedia of Type Strains, Phase IV (KMG-IV): sequencing the most valuable type-strain genomes for metagenomic binning, comparative biology and taxonomic classification.</title>
        <authorList>
            <person name="Goeker M."/>
        </authorList>
    </citation>
    <scope>NUCLEOTIDE SEQUENCE [LARGE SCALE GENOMIC DNA]</scope>
    <source>
        <strain evidence="5 6">DSM 28783</strain>
    </source>
</reference>
<dbReference type="PANTHER" id="PTHR30627">
    <property type="entry name" value="PEPTIDOGLYCAN D,D-TRANSPEPTIDASE"/>
    <property type="match status" value="1"/>
</dbReference>
<feature type="transmembrane region" description="Helical" evidence="3">
    <location>
        <begin position="12"/>
        <end position="32"/>
    </location>
</feature>
<dbReference type="PANTHER" id="PTHR30627:SF1">
    <property type="entry name" value="PEPTIDOGLYCAN D,D-TRANSPEPTIDASE FTSI"/>
    <property type="match status" value="1"/>
</dbReference>
<evidence type="ECO:0000256" key="1">
    <source>
        <dbReference type="ARBA" id="ARBA00004370"/>
    </source>
</evidence>
<name>A0ABS4KNF9_9CLOT</name>
<evidence type="ECO:0000256" key="2">
    <source>
        <dbReference type="ARBA" id="ARBA00023136"/>
    </source>
</evidence>
<organism evidence="5 6">
    <name type="scientific">Clostridium algifaecis</name>
    <dbReference type="NCBI Taxonomy" id="1472040"/>
    <lineage>
        <taxon>Bacteria</taxon>
        <taxon>Bacillati</taxon>
        <taxon>Bacillota</taxon>
        <taxon>Clostridia</taxon>
        <taxon>Eubacteriales</taxon>
        <taxon>Clostridiaceae</taxon>
        <taxon>Clostridium</taxon>
    </lineage>
</organism>
<proteinExistence type="predicted"/>
<dbReference type="InterPro" id="IPR012338">
    <property type="entry name" value="Beta-lactam/transpept-like"/>
</dbReference>
<keyword evidence="3" id="KW-0812">Transmembrane</keyword>
<dbReference type="Gene3D" id="3.40.710.10">
    <property type="entry name" value="DD-peptidase/beta-lactamase superfamily"/>
    <property type="match status" value="1"/>
</dbReference>
<comment type="caution">
    <text evidence="5">The sequence shown here is derived from an EMBL/GenBank/DDBJ whole genome shotgun (WGS) entry which is preliminary data.</text>
</comment>
<keyword evidence="6" id="KW-1185">Reference proteome</keyword>
<dbReference type="Pfam" id="PF00905">
    <property type="entry name" value="Transpeptidase"/>
    <property type="match status" value="1"/>
</dbReference>
<evidence type="ECO:0000313" key="5">
    <source>
        <dbReference type="EMBL" id="MBP2031573.1"/>
    </source>
</evidence>
<dbReference type="RefSeq" id="WP_209700525.1">
    <property type="nucleotide sequence ID" value="NZ_JAGGLM010000001.1"/>
</dbReference>
<feature type="domain" description="Penicillin-binding protein transpeptidase" evidence="4">
    <location>
        <begin position="253"/>
        <end position="546"/>
    </location>
</feature>
<gene>
    <name evidence="5" type="ORF">J2Z42_000238</name>
</gene>
<keyword evidence="5" id="KW-0132">Cell division</keyword>